<proteinExistence type="predicted"/>
<accession>A0ACD4NM13</accession>
<evidence type="ECO:0000313" key="1">
    <source>
        <dbReference type="EMBL" id="WAJ27799.1"/>
    </source>
</evidence>
<organism evidence="1 2">
    <name type="scientific">Antarcticirhabdus aurantiaca</name>
    <dbReference type="NCBI Taxonomy" id="2606717"/>
    <lineage>
        <taxon>Bacteria</taxon>
        <taxon>Pseudomonadati</taxon>
        <taxon>Pseudomonadota</taxon>
        <taxon>Alphaproteobacteria</taxon>
        <taxon>Hyphomicrobiales</taxon>
        <taxon>Aurantimonadaceae</taxon>
        <taxon>Antarcticirhabdus</taxon>
    </lineage>
</organism>
<dbReference type="EMBL" id="CP113520">
    <property type="protein sequence ID" value="WAJ27799.1"/>
    <property type="molecule type" value="Genomic_DNA"/>
</dbReference>
<keyword evidence="2" id="KW-1185">Reference proteome</keyword>
<evidence type="ECO:0000313" key="2">
    <source>
        <dbReference type="Proteomes" id="UP001163223"/>
    </source>
</evidence>
<reference evidence="1" key="1">
    <citation type="submission" date="2022-11" db="EMBL/GenBank/DDBJ databases">
        <title>beta-Carotene-producing bacterium, Jeongeuplla avenae sp. nov., alleviates the salt stress of Arabidopsis seedlings.</title>
        <authorList>
            <person name="Jiang L."/>
            <person name="Lee J."/>
        </authorList>
    </citation>
    <scope>NUCLEOTIDE SEQUENCE</scope>
    <source>
        <strain evidence="1">DY_R2A_6</strain>
    </source>
</reference>
<dbReference type="Proteomes" id="UP001163223">
    <property type="component" value="Chromosome"/>
</dbReference>
<protein>
    <submittedName>
        <fullName evidence="1">PAN domain-containing protein</fullName>
    </submittedName>
</protein>
<sequence length="417" mass="43786">MPSWSRLLIAAAMMLASLPARAVTVDAMPMSDGPPVLVVQGEFVFEDDATRLVEKARETGATLVTFHSPGSNVDAAKRFGRMIRALGLSTLQIRQADCASACALAFLGGVNRFAQTGAIGVHQSSLAPTTGMSTAEAVSAIQAGTADLMGYMTEMGVDPGLLQLSLTIDSGDMRYLTAAEMRRYQVTTGEDDEAGASAWAPSRAAPLAPAAPDSGPAEPPSASASLSSPPSSTIDSDPARPDRMALYRGLDFVGRDIGMTSVADAPACAIACVTDASCRAFTFNTMTPMHRGPNCFLKSSQGQLDGNSAAISSRLLSRMEPDAITYSFGAIDPNTGIYRNVDIPGHDLSRRPQPDAFTEFDCRLACVNEAACAAFTFVPQTKQCWLKAAVGRSRTMVGAVTGAKEEAVFAPTHVDLE</sequence>
<name>A0ACD4NM13_9HYPH</name>
<gene>
    <name evidence="1" type="ORF">OXU80_23630</name>
</gene>